<keyword evidence="4" id="KW-1185">Reference proteome</keyword>
<dbReference type="SUPFAM" id="SSF53756">
    <property type="entry name" value="UDP-Glycosyltransferase/glycogen phosphorylase"/>
    <property type="match status" value="1"/>
</dbReference>
<sequence>MSASADRFDLVVVSNRLPVDRTVGPDGTSGWRRSPGGLVTALEPVMELSHGAWVGWPGVPDQEFEPFVAQGGSRGGSFHVFPVSLSEQELERYYEGFSNATLWPLYHDVIAQPLYHRVWWESYRSVNGRFAERVAEIAAPGATVWVQDYQLQLVPRILRRLRPDLAIGFFDHIPFPPYGLFAQLPWRRQILEGLLGADLIGFQRAEDARNFSRAVRSLLGLSSRRGTIEVPADPESGMGAHLAVFDDYPISIDAHEFEQLGRDPEIRERARRIRHDLGDPHRVLLGIDRLDYTKGIRHRLKAYGELLDEGRVHVEDTTLIQIAVPSRERVETYRRLRDDIELTVARINGDHSVIGRPAIQYLHRSFPRREMAAFYLAADILLVTALRDGMNLVAKEFVATHVDNDGVLVLSEFAGASDELKTALLINPHDIDGLKDTIVQAMEMSPAEVSRRMRAMRRRVSEDDVERWSDAFLARLRAVSDDNRQGLAAEDGSRRGARSRADGGGRA</sequence>
<dbReference type="InterPro" id="IPR001830">
    <property type="entry name" value="Glyco_trans_20"/>
</dbReference>
<comment type="similarity">
    <text evidence="1">Belongs to the glycosyltransferase 20 family.</text>
</comment>
<comment type="caution">
    <text evidence="3">The sequence shown here is derived from an EMBL/GenBank/DDBJ whole genome shotgun (WGS) entry which is preliminary data.</text>
</comment>
<proteinExistence type="inferred from homology"/>
<protein>
    <submittedName>
        <fullName evidence="3">Trehalose-6-phosphate synthase</fullName>
    </submittedName>
</protein>
<evidence type="ECO:0000313" key="3">
    <source>
        <dbReference type="EMBL" id="KAB1631909.1"/>
    </source>
</evidence>
<dbReference type="GO" id="GO:0003825">
    <property type="term" value="F:alpha,alpha-trehalose-phosphate synthase (UDP-forming) activity"/>
    <property type="evidence" value="ECO:0007669"/>
    <property type="project" value="TreeGrafter"/>
</dbReference>
<accession>A0A7C8BR38</accession>
<dbReference type="PANTHER" id="PTHR10788:SF106">
    <property type="entry name" value="BCDNA.GH08860"/>
    <property type="match status" value="1"/>
</dbReference>
<dbReference type="AlphaFoldDB" id="A0A7C8BR38"/>
<dbReference type="PANTHER" id="PTHR10788">
    <property type="entry name" value="TREHALOSE-6-PHOSPHATE SYNTHASE"/>
    <property type="match status" value="1"/>
</dbReference>
<dbReference type="Pfam" id="PF00982">
    <property type="entry name" value="Glyco_transf_20"/>
    <property type="match status" value="1"/>
</dbReference>
<reference evidence="3 4" key="1">
    <citation type="submission" date="2019-09" db="EMBL/GenBank/DDBJ databases">
        <title>Phylogeny of genus Pseudoclavibacter and closely related genus.</title>
        <authorList>
            <person name="Li Y."/>
        </authorList>
    </citation>
    <scope>NUCLEOTIDE SEQUENCE [LARGE SCALE GENOMIC DNA]</scope>
    <source>
        <strain evidence="3 4">JCM 16921</strain>
    </source>
</reference>
<dbReference type="Gene3D" id="3.40.50.2000">
    <property type="entry name" value="Glycogen Phosphorylase B"/>
    <property type="match status" value="2"/>
</dbReference>
<dbReference type="Proteomes" id="UP000481339">
    <property type="component" value="Unassembled WGS sequence"/>
</dbReference>
<name>A0A7C8BR38_9MICO</name>
<feature type="compositionally biased region" description="Basic and acidic residues" evidence="2">
    <location>
        <begin position="491"/>
        <end position="507"/>
    </location>
</feature>
<dbReference type="OrthoDB" id="9761633at2"/>
<feature type="region of interest" description="Disordered" evidence="2">
    <location>
        <begin position="484"/>
        <end position="507"/>
    </location>
</feature>
<organism evidence="3 4">
    <name type="scientific">Pseudoclavibacter caeni</name>
    <dbReference type="NCBI Taxonomy" id="908846"/>
    <lineage>
        <taxon>Bacteria</taxon>
        <taxon>Bacillati</taxon>
        <taxon>Actinomycetota</taxon>
        <taxon>Actinomycetes</taxon>
        <taxon>Micrococcales</taxon>
        <taxon>Microbacteriaceae</taxon>
        <taxon>Pseudoclavibacter</taxon>
    </lineage>
</organism>
<evidence type="ECO:0000256" key="1">
    <source>
        <dbReference type="ARBA" id="ARBA00008799"/>
    </source>
</evidence>
<dbReference type="EMBL" id="WBKA01000004">
    <property type="protein sequence ID" value="KAB1631909.1"/>
    <property type="molecule type" value="Genomic_DNA"/>
</dbReference>
<gene>
    <name evidence="3" type="ORF">F8O02_06165</name>
</gene>
<dbReference type="CDD" id="cd03788">
    <property type="entry name" value="GT20_TPS"/>
    <property type="match status" value="1"/>
</dbReference>
<dbReference type="RefSeq" id="WP_158036378.1">
    <property type="nucleotide sequence ID" value="NZ_BAAAZV010000020.1"/>
</dbReference>
<dbReference type="GO" id="GO:0005992">
    <property type="term" value="P:trehalose biosynthetic process"/>
    <property type="evidence" value="ECO:0007669"/>
    <property type="project" value="InterPro"/>
</dbReference>
<evidence type="ECO:0000313" key="4">
    <source>
        <dbReference type="Proteomes" id="UP000481339"/>
    </source>
</evidence>
<evidence type="ECO:0000256" key="2">
    <source>
        <dbReference type="SAM" id="MobiDB-lite"/>
    </source>
</evidence>